<name>A0A835PYS1_VANPL</name>
<keyword evidence="4 7" id="KW-0812">Transmembrane</keyword>
<keyword evidence="6 7" id="KW-0472">Membrane</keyword>
<evidence type="ECO:0000256" key="4">
    <source>
        <dbReference type="ARBA" id="ARBA00022692"/>
    </source>
</evidence>
<evidence type="ECO:0000313" key="8">
    <source>
        <dbReference type="EMBL" id="KAG0462349.1"/>
    </source>
</evidence>
<evidence type="ECO:0000256" key="3">
    <source>
        <dbReference type="ARBA" id="ARBA00022448"/>
    </source>
</evidence>
<keyword evidence="5 7" id="KW-1133">Transmembrane helix</keyword>
<feature type="transmembrane region" description="Helical" evidence="7">
    <location>
        <begin position="107"/>
        <end position="128"/>
    </location>
</feature>
<comment type="caution">
    <text evidence="8">The sequence shown here is derived from an EMBL/GenBank/DDBJ whole genome shotgun (WGS) entry which is preliminary data.</text>
</comment>
<dbReference type="GO" id="GO:0015211">
    <property type="term" value="F:purine nucleoside transmembrane transporter activity"/>
    <property type="evidence" value="ECO:0007669"/>
    <property type="project" value="InterPro"/>
</dbReference>
<accession>A0A835PYS1</accession>
<dbReference type="GO" id="GO:0016020">
    <property type="term" value="C:membrane"/>
    <property type="evidence" value="ECO:0007669"/>
    <property type="project" value="UniProtKB-SubCell"/>
</dbReference>
<organism evidence="8 9">
    <name type="scientific">Vanilla planifolia</name>
    <name type="common">Vanilla</name>
    <dbReference type="NCBI Taxonomy" id="51239"/>
    <lineage>
        <taxon>Eukaryota</taxon>
        <taxon>Viridiplantae</taxon>
        <taxon>Streptophyta</taxon>
        <taxon>Embryophyta</taxon>
        <taxon>Tracheophyta</taxon>
        <taxon>Spermatophyta</taxon>
        <taxon>Magnoliopsida</taxon>
        <taxon>Liliopsida</taxon>
        <taxon>Asparagales</taxon>
        <taxon>Orchidaceae</taxon>
        <taxon>Vanilloideae</taxon>
        <taxon>Vanilleae</taxon>
        <taxon>Vanilla</taxon>
    </lineage>
</organism>
<dbReference type="SUPFAM" id="SSF103481">
    <property type="entry name" value="Multidrug resistance efflux transporter EmrE"/>
    <property type="match status" value="1"/>
</dbReference>
<comment type="similarity">
    <text evidence="2">Belongs to the purine permeases (TC 2.A.7.14) family.</text>
</comment>
<feature type="transmembrane region" description="Helical" evidence="7">
    <location>
        <begin position="77"/>
        <end position="95"/>
    </location>
</feature>
<dbReference type="InterPro" id="IPR030182">
    <property type="entry name" value="PUP_plant"/>
</dbReference>
<evidence type="ECO:0000256" key="7">
    <source>
        <dbReference type="SAM" id="Phobius"/>
    </source>
</evidence>
<dbReference type="GO" id="GO:0005345">
    <property type="term" value="F:purine nucleobase transmembrane transporter activity"/>
    <property type="evidence" value="ECO:0007669"/>
    <property type="project" value="UniProtKB-ARBA"/>
</dbReference>
<dbReference type="EMBL" id="JADCNM010000011">
    <property type="protein sequence ID" value="KAG0462349.1"/>
    <property type="molecule type" value="Genomic_DNA"/>
</dbReference>
<dbReference type="AlphaFoldDB" id="A0A835PYS1"/>
<protein>
    <submittedName>
        <fullName evidence="8">Uncharacterized protein</fullName>
    </submittedName>
</protein>
<dbReference type="OrthoDB" id="1865379at2759"/>
<dbReference type="PANTHER" id="PTHR31376">
    <property type="entry name" value="OS09G0467300 PROTEIN-RELATED"/>
    <property type="match status" value="1"/>
</dbReference>
<dbReference type="Proteomes" id="UP000639772">
    <property type="component" value="Chromosome 11"/>
</dbReference>
<feature type="transmembrane region" description="Helical" evidence="7">
    <location>
        <begin position="52"/>
        <end position="70"/>
    </location>
</feature>
<sequence length="158" mass="17167">MGNRKWFSAALQTAGFPITPHYPCSILGLITGIDDFFYSFGVSYLPVPTSSLIISTQLGFTAVFAFLIVGHKFTAESINSVIILTFGAVVLGVHANGTGQRGVEGKYYIGFVMTLVAAVLYRIVLPLVELFYAKAKQEITYALVMEIQLILGFNGSNE</sequence>
<dbReference type="PANTHER" id="PTHR31376:SF105">
    <property type="entry name" value="PURINE PERMEASE-RELATED"/>
    <property type="match status" value="1"/>
</dbReference>
<evidence type="ECO:0000256" key="5">
    <source>
        <dbReference type="ARBA" id="ARBA00022989"/>
    </source>
</evidence>
<evidence type="ECO:0000256" key="2">
    <source>
        <dbReference type="ARBA" id="ARBA00006213"/>
    </source>
</evidence>
<reference evidence="8 9" key="1">
    <citation type="journal article" date="2020" name="Nat. Food">
        <title>A phased Vanilla planifolia genome enables genetic improvement of flavour and production.</title>
        <authorList>
            <person name="Hasing T."/>
            <person name="Tang H."/>
            <person name="Brym M."/>
            <person name="Khazi F."/>
            <person name="Huang T."/>
            <person name="Chambers A.H."/>
        </authorList>
    </citation>
    <scope>NUCLEOTIDE SEQUENCE [LARGE SCALE GENOMIC DNA]</scope>
    <source>
        <tissue evidence="8">Leaf</tissue>
    </source>
</reference>
<proteinExistence type="inferred from homology"/>
<dbReference type="Pfam" id="PF16913">
    <property type="entry name" value="PUNUT"/>
    <property type="match status" value="1"/>
</dbReference>
<keyword evidence="3" id="KW-0813">Transport</keyword>
<evidence type="ECO:0000256" key="6">
    <source>
        <dbReference type="ARBA" id="ARBA00023136"/>
    </source>
</evidence>
<dbReference type="InterPro" id="IPR037185">
    <property type="entry name" value="EmrE-like"/>
</dbReference>
<comment type="subcellular location">
    <subcellularLocation>
        <location evidence="1">Membrane</location>
        <topology evidence="1">Multi-pass membrane protein</topology>
    </subcellularLocation>
</comment>
<gene>
    <name evidence="8" type="ORF">HPP92_020825</name>
</gene>
<evidence type="ECO:0000313" key="9">
    <source>
        <dbReference type="Proteomes" id="UP000639772"/>
    </source>
</evidence>
<evidence type="ECO:0000256" key="1">
    <source>
        <dbReference type="ARBA" id="ARBA00004141"/>
    </source>
</evidence>